<gene>
    <name evidence="6" type="ORF">SAMN05216187_10477</name>
</gene>
<dbReference type="SUPFAM" id="SSF52540">
    <property type="entry name" value="P-loop containing nucleoside triphosphate hydrolases"/>
    <property type="match status" value="1"/>
</dbReference>
<reference evidence="7" key="1">
    <citation type="submission" date="2016-10" db="EMBL/GenBank/DDBJ databases">
        <authorList>
            <person name="Varghese N."/>
            <person name="Submissions S."/>
        </authorList>
    </citation>
    <scope>NUCLEOTIDE SEQUENCE [LARGE SCALE GENOMIC DNA]</scope>
    <source>
        <strain evidence="7">CGMCC 1.8911</strain>
    </source>
</reference>
<dbReference type="EMBL" id="FNFI01000004">
    <property type="protein sequence ID" value="SDK00930.1"/>
    <property type="molecule type" value="Genomic_DNA"/>
</dbReference>
<evidence type="ECO:0000313" key="6">
    <source>
        <dbReference type="EMBL" id="SDK00930.1"/>
    </source>
</evidence>
<evidence type="ECO:0000256" key="4">
    <source>
        <dbReference type="ARBA" id="ARBA00022840"/>
    </source>
</evidence>
<organism evidence="6 7">
    <name type="scientific">Jeotgalicoccus aerolatus</name>
    <dbReference type="NCBI Taxonomy" id="709510"/>
    <lineage>
        <taxon>Bacteria</taxon>
        <taxon>Bacillati</taxon>
        <taxon>Bacillota</taxon>
        <taxon>Bacilli</taxon>
        <taxon>Bacillales</taxon>
        <taxon>Staphylococcaceae</taxon>
        <taxon>Jeotgalicoccus</taxon>
    </lineage>
</organism>
<keyword evidence="1" id="KW-0547">Nucleotide-binding</keyword>
<dbReference type="PANTHER" id="PTHR11070">
    <property type="entry name" value="UVRD / RECB / PCRA DNA HELICASE FAMILY MEMBER"/>
    <property type="match status" value="1"/>
</dbReference>
<dbReference type="RefSeq" id="WP_092596294.1">
    <property type="nucleotide sequence ID" value="NZ_FNFI01000004.1"/>
</dbReference>
<dbReference type="PANTHER" id="PTHR11070:SF2">
    <property type="entry name" value="ATP-DEPENDENT DNA HELICASE SRS2"/>
    <property type="match status" value="1"/>
</dbReference>
<name>A0A1G8YFV5_9STAP</name>
<accession>A0A1G8YFV5</accession>
<keyword evidence="4" id="KW-0067">ATP-binding</keyword>
<dbReference type="GO" id="GO:0043138">
    <property type="term" value="F:3'-5' DNA helicase activity"/>
    <property type="evidence" value="ECO:0007669"/>
    <property type="project" value="TreeGrafter"/>
</dbReference>
<feature type="domain" description="UvrD-like helicase ATP-binding" evidence="5">
    <location>
        <begin position="115"/>
        <end position="186"/>
    </location>
</feature>
<evidence type="ECO:0000256" key="3">
    <source>
        <dbReference type="ARBA" id="ARBA00022806"/>
    </source>
</evidence>
<evidence type="ECO:0000313" key="7">
    <source>
        <dbReference type="Proteomes" id="UP000242700"/>
    </source>
</evidence>
<dbReference type="GO" id="GO:0005524">
    <property type="term" value="F:ATP binding"/>
    <property type="evidence" value="ECO:0007669"/>
    <property type="project" value="UniProtKB-KW"/>
</dbReference>
<dbReference type="Pfam" id="PF00580">
    <property type="entry name" value="UvrD-helicase"/>
    <property type="match status" value="1"/>
</dbReference>
<evidence type="ECO:0000259" key="5">
    <source>
        <dbReference type="Pfam" id="PF00580"/>
    </source>
</evidence>
<dbReference type="Gene3D" id="3.40.50.300">
    <property type="entry name" value="P-loop containing nucleotide triphosphate hydrolases"/>
    <property type="match status" value="1"/>
</dbReference>
<evidence type="ECO:0000256" key="2">
    <source>
        <dbReference type="ARBA" id="ARBA00022801"/>
    </source>
</evidence>
<sequence>MATLKSDKVVLNAVAGSGKTSFIIDQLDIEKKSLILTYTINNQNNLKEKIIKEFGYMPENVYVYGYFHFLLNFIIKPLCLEPITNILYKTPHYSYTSPFTRDKKFVYSNRIAKYILESLPEFKPRMEKYFDNVFIDEIQDLASDDFNWMKSLGEISIPVILVGDFNQHTYDSSRRGNNLKNLFSDKNFYRKKLEEAGFFFDEETLLKSYRCSKEVCEFVKKNLEINIESYHEHTSTIEFIEDPLEIERIFNDNSITKLFYEKATDYRCNSSNWGDSKGVSYSNVCIILNNTTFNAFNKNDLKNLKPLTLGKFYVACTRTENNLWFIQQKDIPQKMKLISK</sequence>
<dbReference type="AlphaFoldDB" id="A0A1G8YFV5"/>
<dbReference type="Proteomes" id="UP000242700">
    <property type="component" value="Unassembled WGS sequence"/>
</dbReference>
<protein>
    <submittedName>
        <fullName evidence="6">UvrD/REP helicase N-terminal domain-containing protein</fullName>
    </submittedName>
</protein>
<dbReference type="GO" id="GO:0000725">
    <property type="term" value="P:recombinational repair"/>
    <property type="evidence" value="ECO:0007669"/>
    <property type="project" value="TreeGrafter"/>
</dbReference>
<keyword evidence="3 6" id="KW-0347">Helicase</keyword>
<proteinExistence type="predicted"/>
<keyword evidence="2" id="KW-0378">Hydrolase</keyword>
<dbReference type="InterPro" id="IPR000212">
    <property type="entry name" value="DNA_helicase_UvrD/REP"/>
</dbReference>
<dbReference type="InterPro" id="IPR027417">
    <property type="entry name" value="P-loop_NTPase"/>
</dbReference>
<evidence type="ECO:0000256" key="1">
    <source>
        <dbReference type="ARBA" id="ARBA00022741"/>
    </source>
</evidence>
<dbReference type="OrthoDB" id="5107704at2"/>
<dbReference type="STRING" id="586411.SAMN05216187_10477"/>
<dbReference type="InterPro" id="IPR014016">
    <property type="entry name" value="UvrD-like_ATP-bd"/>
</dbReference>
<dbReference type="GO" id="GO:0003677">
    <property type="term" value="F:DNA binding"/>
    <property type="evidence" value="ECO:0007669"/>
    <property type="project" value="InterPro"/>
</dbReference>
<dbReference type="GO" id="GO:0016787">
    <property type="term" value="F:hydrolase activity"/>
    <property type="evidence" value="ECO:0007669"/>
    <property type="project" value="UniProtKB-KW"/>
</dbReference>